<evidence type="ECO:0000313" key="6">
    <source>
        <dbReference type="EMBL" id="KAK8239958.1"/>
    </source>
</evidence>
<keyword evidence="1" id="KW-0479">Metal-binding</keyword>
<dbReference type="InterPro" id="IPR013085">
    <property type="entry name" value="U1-CZ_Znf_C2H2"/>
</dbReference>
<feature type="domain" description="U1-C C2H2-type zinc finger" evidence="5">
    <location>
        <begin position="9"/>
        <end position="42"/>
    </location>
</feature>
<dbReference type="PANTHER" id="PTHR13173">
    <property type="entry name" value="WW DOMAIN BINDING PROTEIN 4"/>
    <property type="match status" value="1"/>
</dbReference>
<evidence type="ECO:0000313" key="7">
    <source>
        <dbReference type="Proteomes" id="UP001492380"/>
    </source>
</evidence>
<evidence type="ECO:0000256" key="1">
    <source>
        <dbReference type="ARBA" id="ARBA00022723"/>
    </source>
</evidence>
<dbReference type="Proteomes" id="UP001492380">
    <property type="component" value="Unassembled WGS sequence"/>
</dbReference>
<dbReference type="Pfam" id="PF06220">
    <property type="entry name" value="zf-U1"/>
    <property type="match status" value="1"/>
</dbReference>
<evidence type="ECO:0000256" key="2">
    <source>
        <dbReference type="ARBA" id="ARBA00022771"/>
    </source>
</evidence>
<evidence type="ECO:0000256" key="3">
    <source>
        <dbReference type="ARBA" id="ARBA00022833"/>
    </source>
</evidence>
<sequence>MAEYWKSTPKYWCKFCKTHIRDTKFERQQHEATGRHQIAIQRSLRELHRDREREDREKQRAKDEVARLNGVVGSSASAATSGGAGASGGRQAAGAREPKRQATVEDRKKQLAQLAAMGVAVPDEYRREMAMVGEWETVAIKPIGEQQQQKGAGDDTSGTLNVGVRKRKKDDDDEENEGGAQRPKRGWGNTFKTYSSTAKGVATEDDIEALLSTARKPMVKKEEETLDDAPHVKPDPDAAGAQASMPEHDNDAAVKTEEAGSEDVKPDPETSEAAEGAKLADIPPVTTEAEEDAGAAKSEDVGVIFKKRKSKALRQK</sequence>
<dbReference type="PANTHER" id="PTHR13173:SF10">
    <property type="entry name" value="WW DOMAIN-BINDING PROTEIN 4"/>
    <property type="match status" value="1"/>
</dbReference>
<keyword evidence="3" id="KW-0862">Zinc</keyword>
<feature type="compositionally biased region" description="Basic and acidic residues" evidence="4">
    <location>
        <begin position="219"/>
        <end position="236"/>
    </location>
</feature>
<dbReference type="InterPro" id="IPR036236">
    <property type="entry name" value="Znf_C2H2_sf"/>
</dbReference>
<protein>
    <recommendedName>
        <fullName evidence="5">U1-C C2H2-type zinc finger domain-containing protein</fullName>
    </recommendedName>
</protein>
<feature type="compositionally biased region" description="Basic residues" evidence="4">
    <location>
        <begin position="305"/>
        <end position="316"/>
    </location>
</feature>
<gene>
    <name evidence="6" type="ORF">HDK90DRAFT_478494</name>
</gene>
<dbReference type="InterPro" id="IPR040023">
    <property type="entry name" value="WBP4"/>
</dbReference>
<feature type="compositionally biased region" description="Basic and acidic residues" evidence="4">
    <location>
        <begin position="43"/>
        <end position="66"/>
    </location>
</feature>
<proteinExistence type="predicted"/>
<feature type="compositionally biased region" description="Basic and acidic residues" evidence="4">
    <location>
        <begin position="246"/>
        <end position="268"/>
    </location>
</feature>
<comment type="caution">
    <text evidence="6">The sequence shown here is derived from an EMBL/GenBank/DDBJ whole genome shotgun (WGS) entry which is preliminary data.</text>
</comment>
<feature type="compositionally biased region" description="Polar residues" evidence="4">
    <location>
        <begin position="145"/>
        <end position="160"/>
    </location>
</feature>
<accession>A0ABR1YVE3</accession>
<dbReference type="EMBL" id="JBBWRZ010000003">
    <property type="protein sequence ID" value="KAK8239958.1"/>
    <property type="molecule type" value="Genomic_DNA"/>
</dbReference>
<feature type="region of interest" description="Disordered" evidence="4">
    <location>
        <begin position="142"/>
        <end position="316"/>
    </location>
</feature>
<evidence type="ECO:0000256" key="4">
    <source>
        <dbReference type="SAM" id="MobiDB-lite"/>
    </source>
</evidence>
<dbReference type="Gene3D" id="3.30.160.60">
    <property type="entry name" value="Classic Zinc Finger"/>
    <property type="match status" value="1"/>
</dbReference>
<feature type="region of interest" description="Disordered" evidence="4">
    <location>
        <begin position="43"/>
        <end position="109"/>
    </location>
</feature>
<feature type="compositionally biased region" description="Low complexity" evidence="4">
    <location>
        <begin position="70"/>
        <end position="81"/>
    </location>
</feature>
<organism evidence="6 7">
    <name type="scientific">Phyllosticta capitalensis</name>
    <dbReference type="NCBI Taxonomy" id="121624"/>
    <lineage>
        <taxon>Eukaryota</taxon>
        <taxon>Fungi</taxon>
        <taxon>Dikarya</taxon>
        <taxon>Ascomycota</taxon>
        <taxon>Pezizomycotina</taxon>
        <taxon>Dothideomycetes</taxon>
        <taxon>Dothideomycetes incertae sedis</taxon>
        <taxon>Botryosphaeriales</taxon>
        <taxon>Phyllostictaceae</taxon>
        <taxon>Phyllosticta</taxon>
    </lineage>
</organism>
<keyword evidence="7" id="KW-1185">Reference proteome</keyword>
<name>A0ABR1YVE3_9PEZI</name>
<evidence type="ECO:0000259" key="5">
    <source>
        <dbReference type="Pfam" id="PF06220"/>
    </source>
</evidence>
<reference evidence="6 7" key="1">
    <citation type="submission" date="2024-04" db="EMBL/GenBank/DDBJ databases">
        <title>Phyllosticta paracitricarpa is synonymous to the EU quarantine fungus P. citricarpa based on phylogenomic analyses.</title>
        <authorList>
            <consortium name="Lawrence Berkeley National Laboratory"/>
            <person name="Van Ingen-Buijs V.A."/>
            <person name="Van Westerhoven A.C."/>
            <person name="Haridas S."/>
            <person name="Skiadas P."/>
            <person name="Martin F."/>
            <person name="Groenewald J.Z."/>
            <person name="Crous P.W."/>
            <person name="Seidl M.F."/>
        </authorList>
    </citation>
    <scope>NUCLEOTIDE SEQUENCE [LARGE SCALE GENOMIC DNA]</scope>
    <source>
        <strain evidence="6 7">CBS 123374</strain>
    </source>
</reference>
<keyword evidence="2" id="KW-0863">Zinc-finger</keyword>
<dbReference type="SUPFAM" id="SSF57667">
    <property type="entry name" value="beta-beta-alpha zinc fingers"/>
    <property type="match status" value="1"/>
</dbReference>
<feature type="compositionally biased region" description="Basic and acidic residues" evidence="4">
    <location>
        <begin position="96"/>
        <end position="109"/>
    </location>
</feature>